<comment type="caution">
    <text evidence="2">The sequence shown here is derived from an EMBL/GenBank/DDBJ whole genome shotgun (WGS) entry which is preliminary data.</text>
</comment>
<proteinExistence type="predicted"/>
<dbReference type="InterPro" id="IPR002708">
    <property type="entry name" value="HcyBio"/>
</dbReference>
<sequence>MAVKKTYEEINEKIRRGEAVVVTAEEIIDIVKDEGVAKAARKVDVITTGTFGPMCSTGAFINFGHSDPPIRMAKVWLNDVPAYAGVAAVDAYIGATELSEVLGMAYGGAHVIEDLIAGKKVKLVAKSYGTDCYPRKEIETYINKDVINEAYLFNPRNAYQNYAVAVNSSARILYTYMGTLLPRLGNATYCSASQLSPLINDPFYRTIGIGTRVFLAGTQGYVAWQGTQFNPQQARGENGVPLSPAGTLALIGNLKQMNTDFIRAATFHNYGTTMFVGVGVPIPVLDEDIVEKASISDKDIYTTIVDYSVPQRSKPNFGRVSYAELRSGKIEINGKQVRTAPISSYTRARKIAETLKTWVKEGKFFVQQPVETFKLGQSVKPLEIVTEEEI</sequence>
<reference evidence="3" key="1">
    <citation type="submission" date="2017-09" db="EMBL/GenBank/DDBJ databases">
        <title>Depth-based differentiation of microbial function through sediment-hosted aquifers and enrichment of novel symbionts in the deep terrestrial subsurface.</title>
        <authorList>
            <person name="Probst A.J."/>
            <person name="Ladd B."/>
            <person name="Jarett J.K."/>
            <person name="Geller-Mcgrath D.E."/>
            <person name="Sieber C.M.K."/>
            <person name="Emerson J.B."/>
            <person name="Anantharaman K."/>
            <person name="Thomas B.C."/>
            <person name="Malmstrom R."/>
            <person name="Stieglmeier M."/>
            <person name="Klingl A."/>
            <person name="Woyke T."/>
            <person name="Ryan C.M."/>
            <person name="Banfield J.F."/>
        </authorList>
    </citation>
    <scope>NUCLEOTIDE SEQUENCE [LARGE SCALE GENOMIC DNA]</scope>
</reference>
<gene>
    <name evidence="2" type="ORF">COY37_06315</name>
</gene>
<accession>A0A2M7T8G2</accession>
<dbReference type="Pfam" id="PF01837">
    <property type="entry name" value="HcyBio"/>
    <property type="match status" value="1"/>
</dbReference>
<evidence type="ECO:0000259" key="1">
    <source>
        <dbReference type="Pfam" id="PF01837"/>
    </source>
</evidence>
<feature type="domain" description="Homocysteine biosynthesis enzyme sulfur-incorporation" evidence="1">
    <location>
        <begin position="19"/>
        <end position="365"/>
    </location>
</feature>
<dbReference type="RefSeq" id="WP_286679362.1">
    <property type="nucleotide sequence ID" value="NZ_MNXI01000146.1"/>
</dbReference>
<organism evidence="2 3">
    <name type="scientific">Candidatus Aquicultor secundus</name>
    <dbReference type="NCBI Taxonomy" id="1973895"/>
    <lineage>
        <taxon>Bacteria</taxon>
        <taxon>Bacillati</taxon>
        <taxon>Actinomycetota</taxon>
        <taxon>Candidatus Aquicultoria</taxon>
        <taxon>Candidatus Aquicultorales</taxon>
        <taxon>Candidatus Aquicultoraceae</taxon>
        <taxon>Candidatus Aquicultor</taxon>
    </lineage>
</organism>
<dbReference type="Proteomes" id="UP000230956">
    <property type="component" value="Unassembled WGS sequence"/>
</dbReference>
<dbReference type="EMBL" id="PFNG01000151">
    <property type="protein sequence ID" value="PIZ38326.1"/>
    <property type="molecule type" value="Genomic_DNA"/>
</dbReference>
<protein>
    <recommendedName>
        <fullName evidence="1">Homocysteine biosynthesis enzyme sulfur-incorporation domain-containing protein</fullName>
    </recommendedName>
</protein>
<evidence type="ECO:0000313" key="2">
    <source>
        <dbReference type="EMBL" id="PIZ38326.1"/>
    </source>
</evidence>
<evidence type="ECO:0000313" key="3">
    <source>
        <dbReference type="Proteomes" id="UP000230956"/>
    </source>
</evidence>
<dbReference type="AlphaFoldDB" id="A0A2M7T8G2"/>
<name>A0A2M7T8G2_9ACTN</name>